<keyword evidence="8" id="KW-0492">Microsome</keyword>
<comment type="subcellular location">
    <subcellularLocation>
        <location evidence="3">Endoplasmic reticulum membrane</location>
        <topology evidence="3">Peripheral membrane protein</topology>
    </subcellularLocation>
    <subcellularLocation>
        <location evidence="2">Microsome membrane</location>
        <topology evidence="2">Peripheral membrane protein</topology>
    </subcellularLocation>
</comment>
<feature type="binding site" description="axial binding residue" evidence="13">
    <location>
        <position position="465"/>
    </location>
    <ligand>
        <name>heme</name>
        <dbReference type="ChEBI" id="CHEBI:30413"/>
    </ligand>
    <ligandPart>
        <name>Fe</name>
        <dbReference type="ChEBI" id="CHEBI:18248"/>
    </ligandPart>
</feature>
<evidence type="ECO:0000256" key="12">
    <source>
        <dbReference type="ARBA" id="ARBA00023136"/>
    </source>
</evidence>
<evidence type="ECO:0000313" key="15">
    <source>
        <dbReference type="EMBL" id="JAS63329.1"/>
    </source>
</evidence>
<keyword evidence="5 13" id="KW-0349">Heme</keyword>
<dbReference type="PANTHER" id="PTHR24292">
    <property type="entry name" value="CYTOCHROME P450"/>
    <property type="match status" value="1"/>
</dbReference>
<evidence type="ECO:0000256" key="4">
    <source>
        <dbReference type="ARBA" id="ARBA00010617"/>
    </source>
</evidence>
<dbReference type="GO" id="GO:0020037">
    <property type="term" value="F:heme binding"/>
    <property type="evidence" value="ECO:0007669"/>
    <property type="project" value="InterPro"/>
</dbReference>
<evidence type="ECO:0000256" key="14">
    <source>
        <dbReference type="RuleBase" id="RU000461"/>
    </source>
</evidence>
<accession>A0A1B6GLL1</accession>
<evidence type="ECO:0008006" key="16">
    <source>
        <dbReference type="Google" id="ProtNLM"/>
    </source>
</evidence>
<dbReference type="GO" id="GO:0016705">
    <property type="term" value="F:oxidoreductase activity, acting on paired donors, with incorporation or reduction of molecular oxygen"/>
    <property type="evidence" value="ECO:0007669"/>
    <property type="project" value="InterPro"/>
</dbReference>
<dbReference type="AlphaFoldDB" id="A0A1B6GLL1"/>
<organism evidence="15">
    <name type="scientific">Cuerna arida</name>
    <dbReference type="NCBI Taxonomy" id="1464854"/>
    <lineage>
        <taxon>Eukaryota</taxon>
        <taxon>Metazoa</taxon>
        <taxon>Ecdysozoa</taxon>
        <taxon>Arthropoda</taxon>
        <taxon>Hexapoda</taxon>
        <taxon>Insecta</taxon>
        <taxon>Pterygota</taxon>
        <taxon>Neoptera</taxon>
        <taxon>Paraneoptera</taxon>
        <taxon>Hemiptera</taxon>
        <taxon>Auchenorrhyncha</taxon>
        <taxon>Membracoidea</taxon>
        <taxon>Cicadellidae</taxon>
        <taxon>Cicadellinae</taxon>
        <taxon>Proconiini</taxon>
        <taxon>Cuerna</taxon>
    </lineage>
</organism>
<proteinExistence type="inferred from homology"/>
<dbReference type="InterPro" id="IPR001128">
    <property type="entry name" value="Cyt_P450"/>
</dbReference>
<protein>
    <recommendedName>
        <fullName evidence="16">Cytochrome P450</fullName>
    </recommendedName>
</protein>
<dbReference type="EMBL" id="GECZ01006440">
    <property type="protein sequence ID" value="JAS63329.1"/>
    <property type="molecule type" value="Transcribed_RNA"/>
</dbReference>
<dbReference type="GO" id="GO:0005789">
    <property type="term" value="C:endoplasmic reticulum membrane"/>
    <property type="evidence" value="ECO:0007669"/>
    <property type="project" value="UniProtKB-SubCell"/>
</dbReference>
<keyword evidence="10 13" id="KW-0408">Iron</keyword>
<dbReference type="InterPro" id="IPR002401">
    <property type="entry name" value="Cyt_P450_E_grp-I"/>
</dbReference>
<dbReference type="PANTHER" id="PTHR24292:SF54">
    <property type="entry name" value="CYP9F3-RELATED"/>
    <property type="match status" value="1"/>
</dbReference>
<reference evidence="15" key="1">
    <citation type="submission" date="2015-11" db="EMBL/GenBank/DDBJ databases">
        <title>De novo transcriptome assembly of four potential Pierce s Disease insect vectors from Arizona vineyards.</title>
        <authorList>
            <person name="Tassone E.E."/>
        </authorList>
    </citation>
    <scope>NUCLEOTIDE SEQUENCE</scope>
</reference>
<evidence type="ECO:0000256" key="2">
    <source>
        <dbReference type="ARBA" id="ARBA00004174"/>
    </source>
</evidence>
<dbReference type="GO" id="GO:0004497">
    <property type="term" value="F:monooxygenase activity"/>
    <property type="evidence" value="ECO:0007669"/>
    <property type="project" value="UniProtKB-KW"/>
</dbReference>
<dbReference type="InterPro" id="IPR050476">
    <property type="entry name" value="Insect_CytP450_Detox"/>
</dbReference>
<evidence type="ECO:0000256" key="9">
    <source>
        <dbReference type="ARBA" id="ARBA00023002"/>
    </source>
</evidence>
<evidence type="ECO:0000256" key="3">
    <source>
        <dbReference type="ARBA" id="ARBA00004406"/>
    </source>
</evidence>
<evidence type="ECO:0000256" key="1">
    <source>
        <dbReference type="ARBA" id="ARBA00001971"/>
    </source>
</evidence>
<dbReference type="Gene3D" id="1.10.630.10">
    <property type="entry name" value="Cytochrome P450"/>
    <property type="match status" value="1"/>
</dbReference>
<keyword evidence="12" id="KW-0472">Membrane</keyword>
<feature type="non-terminal residue" evidence="15">
    <location>
        <position position="530"/>
    </location>
</feature>
<evidence type="ECO:0000256" key="11">
    <source>
        <dbReference type="ARBA" id="ARBA00023033"/>
    </source>
</evidence>
<dbReference type="InterPro" id="IPR017972">
    <property type="entry name" value="Cyt_P450_CS"/>
</dbReference>
<dbReference type="InterPro" id="IPR036396">
    <property type="entry name" value="Cyt_P450_sf"/>
</dbReference>
<dbReference type="PROSITE" id="PS00086">
    <property type="entry name" value="CYTOCHROME_P450"/>
    <property type="match status" value="1"/>
</dbReference>
<sequence length="530" mass="61944">MGFIIESSFLEVSYASLLVFWILYLYFVKEYDYWEERKVPHVPATFPFGSVREIVLGQSFSGFVFDRMYKQFPTERYVGFTDVRVPALLIRDAELIKLILQKDFNHFTDHHGNEVNPKEYILKHLFSLKGDEWKRTRVRLSPAYTSAKIKMMFALVRKCSDTLRQEVDKYIDSSSIVDVKDFLSRFTIDVIASCAFGIEINSLVNRESEFYQMGVECLKVKTSMLIKSFLLNSFPIFTKVHCFNFLDTSISKFFTGVIRSVVEYREKHNISTYDFLDLLIKLKQNQSILEDAEKPGEVPAEHIPGKTEGFTVEEITGETFLFFTAGFETTSNTIMFCMYELACNSRIQDKLSWEVEEVLQRYEGDINYEALLEMTYLDQVISETLRRYPVFAELNRECTQKYKFPDSRLEIDKDVGIIIPVYSLHHDPKYFPDPYTFDPDRFRPENCRSRHPFVYLPFGEGPRMCIGMRFGMMKIKTALATLIANYQFSLTPDTDVPLQFKSNSFTTLPSKPLMLLFTRRHTYTLSHDLL</sequence>
<comment type="cofactor">
    <cofactor evidence="1 13">
        <name>heme</name>
        <dbReference type="ChEBI" id="CHEBI:30413"/>
    </cofactor>
</comment>
<keyword evidence="9 14" id="KW-0560">Oxidoreductase</keyword>
<name>A0A1B6GLL1_9HEMI</name>
<evidence type="ECO:0000256" key="13">
    <source>
        <dbReference type="PIRSR" id="PIRSR602401-1"/>
    </source>
</evidence>
<dbReference type="GO" id="GO:0005506">
    <property type="term" value="F:iron ion binding"/>
    <property type="evidence" value="ECO:0007669"/>
    <property type="project" value="InterPro"/>
</dbReference>
<dbReference type="PRINTS" id="PR00385">
    <property type="entry name" value="P450"/>
</dbReference>
<evidence type="ECO:0000256" key="5">
    <source>
        <dbReference type="ARBA" id="ARBA00022617"/>
    </source>
</evidence>
<dbReference type="SUPFAM" id="SSF48264">
    <property type="entry name" value="Cytochrome P450"/>
    <property type="match status" value="1"/>
</dbReference>
<evidence type="ECO:0000256" key="7">
    <source>
        <dbReference type="ARBA" id="ARBA00022824"/>
    </source>
</evidence>
<dbReference type="Pfam" id="PF00067">
    <property type="entry name" value="p450"/>
    <property type="match status" value="1"/>
</dbReference>
<dbReference type="CDD" id="cd11056">
    <property type="entry name" value="CYP6-like"/>
    <property type="match status" value="1"/>
</dbReference>
<evidence type="ECO:0000256" key="6">
    <source>
        <dbReference type="ARBA" id="ARBA00022723"/>
    </source>
</evidence>
<keyword evidence="6 13" id="KW-0479">Metal-binding</keyword>
<dbReference type="PRINTS" id="PR00463">
    <property type="entry name" value="EP450I"/>
</dbReference>
<comment type="similarity">
    <text evidence="4 14">Belongs to the cytochrome P450 family.</text>
</comment>
<evidence type="ECO:0000256" key="8">
    <source>
        <dbReference type="ARBA" id="ARBA00022848"/>
    </source>
</evidence>
<gene>
    <name evidence="15" type="ORF">g.20036</name>
</gene>
<keyword evidence="11 14" id="KW-0503">Monooxygenase</keyword>
<evidence type="ECO:0000256" key="10">
    <source>
        <dbReference type="ARBA" id="ARBA00023004"/>
    </source>
</evidence>
<dbReference type="FunFam" id="1.10.630.10:FF:000042">
    <property type="entry name" value="Cytochrome P450"/>
    <property type="match status" value="1"/>
</dbReference>
<keyword evidence="7" id="KW-0256">Endoplasmic reticulum</keyword>